<name>A0A1H4H0A1_9BURK</name>
<dbReference type="EMBL" id="FNRQ01000007">
    <property type="protein sequence ID" value="SEB15223.1"/>
    <property type="molecule type" value="Genomic_DNA"/>
</dbReference>
<organism evidence="1 2">
    <name type="scientific">Paraburkholderia sartisoli</name>
    <dbReference type="NCBI Taxonomy" id="83784"/>
    <lineage>
        <taxon>Bacteria</taxon>
        <taxon>Pseudomonadati</taxon>
        <taxon>Pseudomonadota</taxon>
        <taxon>Betaproteobacteria</taxon>
        <taxon>Burkholderiales</taxon>
        <taxon>Burkholderiaceae</taxon>
        <taxon>Paraburkholderia</taxon>
    </lineage>
</organism>
<dbReference type="Proteomes" id="UP000198638">
    <property type="component" value="Unassembled WGS sequence"/>
</dbReference>
<reference evidence="2" key="1">
    <citation type="submission" date="2016-10" db="EMBL/GenBank/DDBJ databases">
        <authorList>
            <person name="Varghese N."/>
            <person name="Submissions S."/>
        </authorList>
    </citation>
    <scope>NUCLEOTIDE SEQUENCE [LARGE SCALE GENOMIC DNA]</scope>
    <source>
        <strain evidence="2">LMG 24000</strain>
    </source>
</reference>
<protein>
    <submittedName>
        <fullName evidence="1">Uncharacterized protein</fullName>
    </submittedName>
</protein>
<keyword evidence="2" id="KW-1185">Reference proteome</keyword>
<accession>A0A1H4H0A1</accession>
<evidence type="ECO:0000313" key="1">
    <source>
        <dbReference type="EMBL" id="SEB15223.1"/>
    </source>
</evidence>
<sequence>MAIDACYPRFGPVRQVMKRIVKKMVLAIFLSLNQVQFINNVLYGA</sequence>
<evidence type="ECO:0000313" key="2">
    <source>
        <dbReference type="Proteomes" id="UP000198638"/>
    </source>
</evidence>
<proteinExistence type="predicted"/>
<dbReference type="STRING" id="83784.SAMN05192564_10717"/>
<dbReference type="AlphaFoldDB" id="A0A1H4H0A1"/>
<gene>
    <name evidence="1" type="ORF">SAMN05192564_10717</name>
</gene>